<feature type="compositionally biased region" description="Basic and acidic residues" evidence="1">
    <location>
        <begin position="146"/>
        <end position="156"/>
    </location>
</feature>
<gene>
    <name evidence="2" type="ordered locus">Cd36_31800</name>
    <name evidence="3" type="ORF">CD36_31800</name>
</gene>
<evidence type="ECO:0000313" key="2">
    <source>
        <dbReference type="CGD" id="CAL0000167184"/>
    </source>
</evidence>
<dbReference type="OrthoDB" id="4026150at2759"/>
<dbReference type="HOGENOM" id="CLU_1184880_0_0_1"/>
<name>B9WM41_CANDC</name>
<feature type="compositionally biased region" description="Basic and acidic residues" evidence="1">
    <location>
        <begin position="204"/>
        <end position="218"/>
    </location>
</feature>
<protein>
    <submittedName>
        <fullName evidence="3">Uncharacterized protein</fullName>
    </submittedName>
</protein>
<feature type="compositionally biased region" description="Basic residues" evidence="1">
    <location>
        <begin position="177"/>
        <end position="189"/>
    </location>
</feature>
<feature type="compositionally biased region" description="Basic and acidic residues" evidence="1">
    <location>
        <begin position="38"/>
        <end position="47"/>
    </location>
</feature>
<reference evidence="3 4" key="1">
    <citation type="journal article" date="2009" name="Genome Res.">
        <title>Comparative genomics of the fungal pathogens Candida dubliniensis and Candida albicans.</title>
        <authorList>
            <person name="Jackson A.P."/>
            <person name="Gamble J.A."/>
            <person name="Yeomans T."/>
            <person name="Moran G.P."/>
            <person name="Saunders D."/>
            <person name="Harris D."/>
            <person name="Aslett M."/>
            <person name="Barrell J.F."/>
            <person name="Butler G."/>
            <person name="Citiulo F."/>
            <person name="Coleman D.C."/>
            <person name="de Groot P.W.J."/>
            <person name="Goodwin T.J."/>
            <person name="Quail M.A."/>
            <person name="McQuillan J."/>
            <person name="Munro C.A."/>
            <person name="Pain A."/>
            <person name="Poulter R.T."/>
            <person name="Rajandream M.A."/>
            <person name="Renauld H."/>
            <person name="Spiering M.J."/>
            <person name="Tivey A."/>
            <person name="Gow N.A.R."/>
            <person name="Barrell B."/>
            <person name="Sullivan D.J."/>
            <person name="Berriman M."/>
        </authorList>
    </citation>
    <scope>NUCLEOTIDE SEQUENCE [LARGE SCALE GENOMIC DNA]</scope>
    <source>
        <strain evidence="4">CD36 / ATCC MYA-646 / CBS 7987 / NCPF 3949 / NRRL Y-17841</strain>
    </source>
</reference>
<dbReference type="eggNOG" id="ENOG502RIY1">
    <property type="taxonomic scope" value="Eukaryota"/>
</dbReference>
<dbReference type="GeneID" id="8049779"/>
<feature type="compositionally biased region" description="Basic and acidic residues" evidence="1">
    <location>
        <begin position="9"/>
        <end position="25"/>
    </location>
</feature>
<evidence type="ECO:0000313" key="3">
    <source>
        <dbReference type="EMBL" id="CAX40154.1"/>
    </source>
</evidence>
<proteinExistence type="predicted"/>
<accession>B9WM41</accession>
<feature type="region of interest" description="Disordered" evidence="1">
    <location>
        <begin position="1"/>
        <end position="218"/>
    </location>
</feature>
<organism evidence="3 4">
    <name type="scientific">Candida dubliniensis (strain CD36 / ATCC MYA-646 / CBS 7987 / NCPF 3949 / NRRL Y-17841)</name>
    <name type="common">Yeast</name>
    <dbReference type="NCBI Taxonomy" id="573826"/>
    <lineage>
        <taxon>Eukaryota</taxon>
        <taxon>Fungi</taxon>
        <taxon>Dikarya</taxon>
        <taxon>Ascomycota</taxon>
        <taxon>Saccharomycotina</taxon>
        <taxon>Pichiomycetes</taxon>
        <taxon>Debaryomycetaceae</taxon>
        <taxon>Candida/Lodderomyces clade</taxon>
        <taxon>Candida</taxon>
    </lineage>
</organism>
<dbReference type="VEuPathDB" id="FungiDB:CD36_31800"/>
<evidence type="ECO:0000256" key="1">
    <source>
        <dbReference type="SAM" id="MobiDB-lite"/>
    </source>
</evidence>
<dbReference type="Proteomes" id="UP000002605">
    <property type="component" value="Chromosome R"/>
</dbReference>
<keyword evidence="4" id="KW-1185">Reference proteome</keyword>
<dbReference type="CGD" id="CAL0000167184">
    <property type="gene designation" value="Cd36_31800"/>
</dbReference>
<sequence length="239" mass="27264">MSGLASRWATDETLVKQAIEQDSKQSHHPRRNNSNDKPGSDLEDSKWSKPITSKKSETLVSIWADAEDTQNVYPSPPSSKDDYGKHRGKSDSQHNHHKRRDNVSPRKSKNNHEGTPRVRRNSQPKQGNEDDERGPMTAAARAFAARFDKPADKQDYTRSSGANSLAERLDKLSVGKHTTRERKSNHKPHNTASVKSETLKHKHVDTSEEDKQKEEKEKQELLKMLEELESQHLDWASME</sequence>
<feature type="compositionally biased region" description="Basic and acidic residues" evidence="1">
    <location>
        <begin position="79"/>
        <end position="94"/>
    </location>
</feature>
<dbReference type="KEGG" id="cdu:CD36_31800"/>
<dbReference type="RefSeq" id="XP_002422150.1">
    <property type="nucleotide sequence ID" value="XM_002422105.1"/>
</dbReference>
<dbReference type="AlphaFoldDB" id="B9WM41"/>
<dbReference type="EMBL" id="FM992695">
    <property type="protein sequence ID" value="CAX40154.1"/>
    <property type="molecule type" value="Genomic_DNA"/>
</dbReference>
<evidence type="ECO:0000313" key="4">
    <source>
        <dbReference type="Proteomes" id="UP000002605"/>
    </source>
</evidence>